<dbReference type="Pfam" id="PF04794">
    <property type="entry name" value="YdjC"/>
    <property type="match status" value="1"/>
</dbReference>
<name>A0ABQ4N6L1_9BACL</name>
<proteinExistence type="predicted"/>
<dbReference type="Gene3D" id="3.20.20.370">
    <property type="entry name" value="Glycoside hydrolase/deacetylase"/>
    <property type="match status" value="1"/>
</dbReference>
<evidence type="ECO:0000256" key="2">
    <source>
        <dbReference type="ARBA" id="ARBA00022723"/>
    </source>
</evidence>
<dbReference type="Proteomes" id="UP000680304">
    <property type="component" value="Unassembled WGS sequence"/>
</dbReference>
<evidence type="ECO:0000256" key="5">
    <source>
        <dbReference type="ARBA" id="ARBA00023277"/>
    </source>
</evidence>
<evidence type="ECO:0000313" key="6">
    <source>
        <dbReference type="EMBL" id="GIQ63849.1"/>
    </source>
</evidence>
<evidence type="ECO:0000256" key="3">
    <source>
        <dbReference type="ARBA" id="ARBA00022801"/>
    </source>
</evidence>
<keyword evidence="4" id="KW-0460">Magnesium</keyword>
<organism evidence="6 7">
    <name type="scientific">Paenibacillus cisolokensis</name>
    <dbReference type="NCBI Taxonomy" id="1658519"/>
    <lineage>
        <taxon>Bacteria</taxon>
        <taxon>Bacillati</taxon>
        <taxon>Bacillota</taxon>
        <taxon>Bacilli</taxon>
        <taxon>Bacillales</taxon>
        <taxon>Paenibacillaceae</taxon>
        <taxon>Paenibacillus</taxon>
    </lineage>
</organism>
<evidence type="ECO:0000256" key="4">
    <source>
        <dbReference type="ARBA" id="ARBA00022842"/>
    </source>
</evidence>
<reference evidence="6 7" key="1">
    <citation type="submission" date="2021-04" db="EMBL/GenBank/DDBJ databases">
        <title>Draft genome sequence of Paenibacillus cisolokensis, LC2-13A.</title>
        <authorList>
            <person name="Uke A."/>
            <person name="Chhe C."/>
            <person name="Baramee S."/>
            <person name="Kosugi A."/>
        </authorList>
    </citation>
    <scope>NUCLEOTIDE SEQUENCE [LARGE SCALE GENOMIC DNA]</scope>
    <source>
        <strain evidence="6 7">LC2-13A</strain>
    </source>
</reference>
<evidence type="ECO:0008006" key="8">
    <source>
        <dbReference type="Google" id="ProtNLM"/>
    </source>
</evidence>
<gene>
    <name evidence="6" type="ORF">PACILC2_24170</name>
</gene>
<keyword evidence="3" id="KW-0378">Hydrolase</keyword>
<comment type="cofactor">
    <cofactor evidence="1">
        <name>Mg(2+)</name>
        <dbReference type="ChEBI" id="CHEBI:18420"/>
    </cofactor>
</comment>
<accession>A0ABQ4N6L1</accession>
<keyword evidence="5" id="KW-0119">Carbohydrate metabolism</keyword>
<sequence length="177" mass="19333">MKGAIGLITRADDAGSSATANRAILEACDHGIIRNVSLMATCGAIEDAAELFRGRDDICFGVHLTLNAEWDRVRWGPVMPNDRVPTLIDAEGYFHRTPEAMKAAGALLDEAFLEMQAQLNRLRELGFPIRYADEHMFSDAYLKGTRNGSTGGARKRGSSISAVACADCRFARRRTAK</sequence>
<dbReference type="SUPFAM" id="SSF88713">
    <property type="entry name" value="Glycoside hydrolase/deacetylase"/>
    <property type="match status" value="1"/>
</dbReference>
<protein>
    <recommendedName>
        <fullName evidence="8">ChbG/HpnK family deacetylase</fullName>
    </recommendedName>
</protein>
<dbReference type="EMBL" id="BOVJ01000073">
    <property type="protein sequence ID" value="GIQ63849.1"/>
    <property type="molecule type" value="Genomic_DNA"/>
</dbReference>
<dbReference type="PANTHER" id="PTHR31609:SF1">
    <property type="entry name" value="CARBOHYDRATE DEACETYLASE"/>
    <property type="match status" value="1"/>
</dbReference>
<dbReference type="InterPro" id="IPR006879">
    <property type="entry name" value="YdjC-like"/>
</dbReference>
<dbReference type="PANTHER" id="PTHR31609">
    <property type="entry name" value="YDJC DEACETYLASE FAMILY MEMBER"/>
    <property type="match status" value="1"/>
</dbReference>
<comment type="caution">
    <text evidence="6">The sequence shown here is derived from an EMBL/GenBank/DDBJ whole genome shotgun (WGS) entry which is preliminary data.</text>
</comment>
<evidence type="ECO:0000256" key="1">
    <source>
        <dbReference type="ARBA" id="ARBA00001946"/>
    </source>
</evidence>
<keyword evidence="2" id="KW-0479">Metal-binding</keyword>
<keyword evidence="7" id="KW-1185">Reference proteome</keyword>
<dbReference type="InterPro" id="IPR011330">
    <property type="entry name" value="Glyco_hydro/deAcase_b/a-brl"/>
</dbReference>
<evidence type="ECO:0000313" key="7">
    <source>
        <dbReference type="Proteomes" id="UP000680304"/>
    </source>
</evidence>